<accession>A0ABX1GVY6</accession>
<name>A0ABX1GVY6_9FLAO</name>
<dbReference type="Pfam" id="PF19081">
    <property type="entry name" value="Ig_7"/>
    <property type="match status" value="1"/>
</dbReference>
<dbReference type="InterPro" id="IPR044023">
    <property type="entry name" value="Ig_7"/>
</dbReference>
<dbReference type="NCBIfam" id="TIGR04131">
    <property type="entry name" value="Bac_Flav_CTERM"/>
    <property type="match status" value="1"/>
</dbReference>
<sequence length="812" mass="88200">MAQTNAPPVVSAQGDFVYCPQSQLNVVSSFSIEDPDDTEIEAFFVQISVGYQRQFDLLSLSGSHPNITTSWNAVEGKLTLRGVGGGPVNYTDLIPAVYDIVFESTSENPTQEKQFSLTIGEANFLPKTGHYYEYVPNFGITWQDARAQAESRTYFGLRGYLATITSREEAQLSGEQAAGAGWIGGSDRDAEGSWRWMTGPEAGTVFWNGGINGTTPNFAFWNTSEPNNCCGGEHYAHVTSPNVGVPGTWNDLSNQGADSGDYQPKGYIVEYGGFPDDPDLQLSASTRLTVPFISSARRNSSCGSGSIALEAETSQGDVLWFDAPEGGNLLYTGNVFNTPVLDETTSYYVVASVNGCTEGKRTEILATVNPLPIVEQVFLFGNCDEDGNPDGIVDFNLNEATSIITMGDDELLVSYHLNINDAQMAINQIDASPFSNAISNTVYARAENSFGCYATSTINLNVSTTSFPSNFVAEIEVCDLDEPDGVYEFDLESIEEDLLALFPTGQSLNASFFRSAENAVLEEEEIDNTNFFRNESPFSQTLFVRIESEVDGSCFGIGPHVRLEVLPLVDFNLPNEIQICEGFPETVEITNAQGDYLFGWVDSNGTVISNESFATLSSEGTYTVTAISADGCISPSKSISVTVSAAPKLSLDVVSTAFENGENNILIQSQNLGLGDYEFALDNPFGPFQDAPIFNDVLPGIHTVYAVDKNGCGGDAFEIGVIGISNFITPNADGENDVLEVLGVTPEIYQSASLRIFDRYGKLLKQLDGFSSSWDGLYQNQQLPSSDYWYILEVVDLKGLPQRRSGNFTLKR</sequence>
<dbReference type="Pfam" id="PF13585">
    <property type="entry name" value="CHU_C"/>
    <property type="match status" value="1"/>
</dbReference>
<dbReference type="InterPro" id="IPR026341">
    <property type="entry name" value="T9SS_type_B"/>
</dbReference>
<evidence type="ECO:0000313" key="3">
    <source>
        <dbReference type="Proteomes" id="UP000718451"/>
    </source>
</evidence>
<reference evidence="2 3" key="1">
    <citation type="submission" date="2020-04" db="EMBL/GenBank/DDBJ databases">
        <authorList>
            <person name="Yoon J."/>
        </authorList>
    </citation>
    <scope>NUCLEOTIDE SEQUENCE [LARGE SCALE GENOMIC DNA]</scope>
    <source>
        <strain evidence="2 3">DJ-13</strain>
    </source>
</reference>
<dbReference type="InterPro" id="IPR034007">
    <property type="entry name" value="CTLD_bac"/>
</dbReference>
<comment type="caution">
    <text evidence="2">The sequence shown here is derived from an EMBL/GenBank/DDBJ whole genome shotgun (WGS) entry which is preliminary data.</text>
</comment>
<evidence type="ECO:0000313" key="2">
    <source>
        <dbReference type="EMBL" id="NKI33171.1"/>
    </source>
</evidence>
<organism evidence="2 3">
    <name type="scientific">Croceivirga thetidis</name>
    <dbReference type="NCBI Taxonomy" id="2721623"/>
    <lineage>
        <taxon>Bacteria</taxon>
        <taxon>Pseudomonadati</taxon>
        <taxon>Bacteroidota</taxon>
        <taxon>Flavobacteriia</taxon>
        <taxon>Flavobacteriales</taxon>
        <taxon>Flavobacteriaceae</taxon>
        <taxon>Croceivirga</taxon>
    </lineage>
</organism>
<dbReference type="RefSeq" id="WP_168553318.1">
    <property type="nucleotide sequence ID" value="NZ_JAAWWL010000002.1"/>
</dbReference>
<proteinExistence type="predicted"/>
<dbReference type="InterPro" id="IPR016187">
    <property type="entry name" value="CTDL_fold"/>
</dbReference>
<dbReference type="InterPro" id="IPR001304">
    <property type="entry name" value="C-type_lectin-like"/>
</dbReference>
<dbReference type="SUPFAM" id="SSF56436">
    <property type="entry name" value="C-type lectin-like"/>
    <property type="match status" value="1"/>
</dbReference>
<dbReference type="Proteomes" id="UP000718451">
    <property type="component" value="Unassembled WGS sequence"/>
</dbReference>
<dbReference type="PROSITE" id="PS50041">
    <property type="entry name" value="C_TYPE_LECTIN_2"/>
    <property type="match status" value="1"/>
</dbReference>
<dbReference type="CDD" id="cd03603">
    <property type="entry name" value="CLECT_VCBS"/>
    <property type="match status" value="1"/>
</dbReference>
<keyword evidence="3" id="KW-1185">Reference proteome</keyword>
<evidence type="ECO:0000259" key="1">
    <source>
        <dbReference type="PROSITE" id="PS50041"/>
    </source>
</evidence>
<dbReference type="Gene3D" id="3.10.100.10">
    <property type="entry name" value="Mannose-Binding Protein A, subunit A"/>
    <property type="match status" value="1"/>
</dbReference>
<dbReference type="EMBL" id="JAAWWL010000002">
    <property type="protein sequence ID" value="NKI33171.1"/>
    <property type="molecule type" value="Genomic_DNA"/>
</dbReference>
<gene>
    <name evidence="2" type="ORF">HCU67_14540</name>
</gene>
<protein>
    <submittedName>
        <fullName evidence="2">T9SS type B sorting domain-containing protein</fullName>
    </submittedName>
</protein>
<dbReference type="InterPro" id="IPR016186">
    <property type="entry name" value="C-type_lectin-like/link_sf"/>
</dbReference>
<feature type="domain" description="C-type lectin" evidence="1">
    <location>
        <begin position="127"/>
        <end position="251"/>
    </location>
</feature>